<protein>
    <submittedName>
        <fullName evidence="1">Uncharacterized protein</fullName>
    </submittedName>
</protein>
<dbReference type="AlphaFoldDB" id="A0A9W9FBP4"/>
<dbReference type="EMBL" id="JAPQKH010000005">
    <property type="protein sequence ID" value="KAJ5097278.1"/>
    <property type="molecule type" value="Genomic_DNA"/>
</dbReference>
<gene>
    <name evidence="1" type="ORF">N7456_007999</name>
</gene>
<name>A0A9W9FBP4_9EURO</name>
<proteinExistence type="predicted"/>
<reference evidence="1" key="1">
    <citation type="submission" date="2022-11" db="EMBL/GenBank/DDBJ databases">
        <authorList>
            <person name="Petersen C."/>
        </authorList>
    </citation>
    <scope>NUCLEOTIDE SEQUENCE</scope>
    <source>
        <strain evidence="1">IBT 30069</strain>
    </source>
</reference>
<sequence length="125" mass="13706">MILHLDQLSTSQLSHIMTIPLSIFIFPLMAFKKQIGLSNSIRMTLADKALFKVSLAVITAASLRRLVSDLITRITTGTWVDILTTVVPETIYYEFIDRAENAAPPVLTVAYIGAGGSDDYFTGVV</sequence>
<comment type="caution">
    <text evidence="1">The sequence shown here is derived from an EMBL/GenBank/DDBJ whole genome shotgun (WGS) entry which is preliminary data.</text>
</comment>
<organism evidence="1 2">
    <name type="scientific">Penicillium angulare</name>
    <dbReference type="NCBI Taxonomy" id="116970"/>
    <lineage>
        <taxon>Eukaryota</taxon>
        <taxon>Fungi</taxon>
        <taxon>Dikarya</taxon>
        <taxon>Ascomycota</taxon>
        <taxon>Pezizomycotina</taxon>
        <taxon>Eurotiomycetes</taxon>
        <taxon>Eurotiomycetidae</taxon>
        <taxon>Eurotiales</taxon>
        <taxon>Aspergillaceae</taxon>
        <taxon>Penicillium</taxon>
    </lineage>
</organism>
<keyword evidence="2" id="KW-1185">Reference proteome</keyword>
<evidence type="ECO:0000313" key="1">
    <source>
        <dbReference type="EMBL" id="KAJ5097278.1"/>
    </source>
</evidence>
<dbReference type="Proteomes" id="UP001149165">
    <property type="component" value="Unassembled WGS sequence"/>
</dbReference>
<accession>A0A9W9FBP4</accession>
<reference evidence="1" key="2">
    <citation type="journal article" date="2023" name="IMA Fungus">
        <title>Comparative genomic study of the Penicillium genus elucidates a diverse pangenome and 15 lateral gene transfer events.</title>
        <authorList>
            <person name="Petersen C."/>
            <person name="Sorensen T."/>
            <person name="Nielsen M.R."/>
            <person name="Sondergaard T.E."/>
            <person name="Sorensen J.L."/>
            <person name="Fitzpatrick D.A."/>
            <person name="Frisvad J.C."/>
            <person name="Nielsen K.L."/>
        </authorList>
    </citation>
    <scope>NUCLEOTIDE SEQUENCE</scope>
    <source>
        <strain evidence="1">IBT 30069</strain>
    </source>
</reference>
<evidence type="ECO:0000313" key="2">
    <source>
        <dbReference type="Proteomes" id="UP001149165"/>
    </source>
</evidence>